<dbReference type="OrthoDB" id="280897at2"/>
<sequence>MKKYYLIIFLFLEIISIKFYENKNFLISQAQADEPVPGHCTLPPKLSPNIPVDMSAPNSQVNANCLAWQEFISLNWVANAETCEADDNQTPQNFGVALNSSPVVWETYKETSEIFLKKAQKPAAWCSKQNLPPQWKSKLKSTLPNSKHGYKILASISKNKNNSDILNLESYEQAGANSWITSQAKKLALYEIRVNEDEFNYINKNELYNANTQQKIVTTQGINLPDGSATFSQYGKIGSIELKASWVELPDSKTWPYFKISKAVVRYPNNKTPQTVTVGLTGLHIIHKTKRSPQFIWATFEHVNNSPDIKNNKNNLLPWYTFYNLNCNPNSDHYHCYPNAQPPSATPQKPYFPTYPQDPYEAPIQVMRMTPISNTTVNPVADLNKWVWNQVIAPANKNSVFLNYQLVNVVWANSPQIIQPGAPVPLTDGNQQPSDTIVANTTMETYFQETKSCLFCHQYASIADVSSTKSKSKNHFILETQNILKLLQLKNYKGEEKVKGNNAKYASDYSFIFSSAQSP</sequence>
<name>A0A1L4CWZ7_9BACT</name>
<evidence type="ECO:0000313" key="2">
    <source>
        <dbReference type="Proteomes" id="UP000184731"/>
    </source>
</evidence>
<gene>
    <name evidence="1" type="ORF">AXG55_00390</name>
</gene>
<dbReference type="KEGG" id="saqi:AXG55_00390"/>
<keyword evidence="2" id="KW-1185">Reference proteome</keyword>
<dbReference type="Proteomes" id="UP000184731">
    <property type="component" value="Chromosome"/>
</dbReference>
<proteinExistence type="predicted"/>
<dbReference type="STRING" id="1915309.AXG55_00390"/>
<accession>A0A1L4CWZ7</accession>
<dbReference type="RefSeq" id="WP_148696176.1">
    <property type="nucleotide sequence ID" value="NZ_CP017834.1"/>
</dbReference>
<evidence type="ECO:0008006" key="3">
    <source>
        <dbReference type="Google" id="ProtNLM"/>
    </source>
</evidence>
<protein>
    <recommendedName>
        <fullName evidence="3">Cytochrome c family protein</fullName>
    </recommendedName>
</protein>
<dbReference type="EMBL" id="CP017834">
    <property type="protein sequence ID" value="APJ02472.1"/>
    <property type="molecule type" value="Genomic_DNA"/>
</dbReference>
<reference evidence="1 2" key="1">
    <citation type="submission" date="2016-10" db="EMBL/GenBank/DDBJ databases">
        <title>Silvanigrella aquatica sp. nov., isolated from a freshwater lake located in the Black Forest, Germany, description of Silvanigrellaceae fam. nov., Silvanigrellales ord. nov., reclassification of the order Bdellovibrionales in the class Oligoflexia, reclassification of the families Bacteriovoracaceae and Halobacteriovoraceae in the new order Bacteriovoracales ord. nov., and reclassification of the family Pseudobacteriovoracaceae in the order Oligoflexiales.</title>
        <authorList>
            <person name="Hahn M.W."/>
            <person name="Schmidt J."/>
            <person name="Koll U."/>
            <person name="Rohde M."/>
            <person name="Verbag S."/>
            <person name="Pitt A."/>
            <person name="Nakai R."/>
            <person name="Naganuma T."/>
            <person name="Lang E."/>
        </authorList>
    </citation>
    <scope>NUCLEOTIDE SEQUENCE [LARGE SCALE GENOMIC DNA]</scope>
    <source>
        <strain evidence="1 2">MWH-Nonnen-W8red</strain>
    </source>
</reference>
<dbReference type="AlphaFoldDB" id="A0A1L4CWZ7"/>
<evidence type="ECO:0000313" key="1">
    <source>
        <dbReference type="EMBL" id="APJ02472.1"/>
    </source>
</evidence>
<organism evidence="1 2">
    <name type="scientific">Silvanigrella aquatica</name>
    <dbReference type="NCBI Taxonomy" id="1915309"/>
    <lineage>
        <taxon>Bacteria</taxon>
        <taxon>Pseudomonadati</taxon>
        <taxon>Bdellovibrionota</taxon>
        <taxon>Oligoflexia</taxon>
        <taxon>Silvanigrellales</taxon>
        <taxon>Silvanigrellaceae</taxon>
        <taxon>Silvanigrella</taxon>
    </lineage>
</organism>